<dbReference type="PANTHER" id="PTHR21207:SF2">
    <property type="entry name" value="PARKIN COREGULATED GENE PROTEIN"/>
    <property type="match status" value="1"/>
</dbReference>
<dbReference type="GO" id="GO:0051879">
    <property type="term" value="F:Hsp90 protein binding"/>
    <property type="evidence" value="ECO:0007669"/>
    <property type="project" value="TreeGrafter"/>
</dbReference>
<proteinExistence type="predicted"/>
<dbReference type="GO" id="GO:0030544">
    <property type="term" value="F:Hsp70 protein binding"/>
    <property type="evidence" value="ECO:0007669"/>
    <property type="project" value="TreeGrafter"/>
</dbReference>
<evidence type="ECO:0000313" key="2">
    <source>
        <dbReference type="EMBL" id="CAD8059670.1"/>
    </source>
</evidence>
<keyword evidence="1" id="KW-1133">Transmembrane helix</keyword>
<reference evidence="2" key="1">
    <citation type="submission" date="2021-01" db="EMBL/GenBank/DDBJ databases">
        <authorList>
            <consortium name="Genoscope - CEA"/>
            <person name="William W."/>
        </authorList>
    </citation>
    <scope>NUCLEOTIDE SEQUENCE</scope>
</reference>
<evidence type="ECO:0000313" key="3">
    <source>
        <dbReference type="Proteomes" id="UP000688137"/>
    </source>
</evidence>
<gene>
    <name evidence="2" type="ORF">PPRIM_AZ9-3.1.T0290107</name>
</gene>
<feature type="transmembrane region" description="Helical" evidence="1">
    <location>
        <begin position="122"/>
        <end position="141"/>
    </location>
</feature>
<dbReference type="InterPro" id="IPR019399">
    <property type="entry name" value="Parkin_co-regulated_protein"/>
</dbReference>
<accession>A0A8S1KW15</accession>
<dbReference type="PANTHER" id="PTHR21207">
    <property type="entry name" value="PARKIN COREGULATED GENE PROTEIN PARK2 COREGULATED"/>
    <property type="match status" value="1"/>
</dbReference>
<organism evidence="2 3">
    <name type="scientific">Paramecium primaurelia</name>
    <dbReference type="NCBI Taxonomy" id="5886"/>
    <lineage>
        <taxon>Eukaryota</taxon>
        <taxon>Sar</taxon>
        <taxon>Alveolata</taxon>
        <taxon>Ciliophora</taxon>
        <taxon>Intramacronucleata</taxon>
        <taxon>Oligohymenophorea</taxon>
        <taxon>Peniculida</taxon>
        <taxon>Parameciidae</taxon>
        <taxon>Paramecium</taxon>
    </lineage>
</organism>
<evidence type="ECO:0000256" key="1">
    <source>
        <dbReference type="SAM" id="Phobius"/>
    </source>
</evidence>
<dbReference type="AlphaFoldDB" id="A0A8S1KW15"/>
<sequence length="420" mass="48723">MGHILHHNIFDKDVHISLFKCNFLCIYIFASQSKFPLLCGHISIIWLLLANKECNYDLHILSNKNIYENMAIFYCMVVCIYNFLILIWHQNIKVLLNVHRITPFLLFLYREYILSNKIYHTVNYASIFVVLYIFPSIKMIIKQQLSDHKLFELCVHNLNQQQLNFQVSNKRIKPIQGHSPQRSPGKFCSNLLNISNKFAGTGGMTSSLAPKKAQAPQKVPKSGIFQALPMIEQTLFKKYYDRGDLPIAVNFSGAVRKIVWKCEPECLDYHLYLPIFFEGLRETEDPYKFLAVNGCEELLQKGETKILSVLPQLIIPIKKALATKNHDIMCITLKKIQKLVKSGQMIGEALVPYYRQILPVMNMYKNKRLNIGDKIDYSQRKNENLSDLIQETLETLEKNGGEDAYINIKYMIPTYESCMF</sequence>
<dbReference type="Pfam" id="PF10274">
    <property type="entry name" value="ParcG"/>
    <property type="match status" value="1"/>
</dbReference>
<dbReference type="EMBL" id="CAJJDM010000028">
    <property type="protein sequence ID" value="CAD8059670.1"/>
    <property type="molecule type" value="Genomic_DNA"/>
</dbReference>
<evidence type="ECO:0008006" key="4">
    <source>
        <dbReference type="Google" id="ProtNLM"/>
    </source>
</evidence>
<keyword evidence="1" id="KW-0472">Membrane</keyword>
<feature type="transmembrane region" description="Helical" evidence="1">
    <location>
        <begin position="69"/>
        <end position="87"/>
    </location>
</feature>
<name>A0A8S1KW15_PARPR</name>
<keyword evidence="1" id="KW-0812">Transmembrane</keyword>
<feature type="transmembrane region" description="Helical" evidence="1">
    <location>
        <begin position="21"/>
        <end position="49"/>
    </location>
</feature>
<protein>
    <recommendedName>
        <fullName evidence="4">Parkin co-regulated protein</fullName>
    </recommendedName>
</protein>
<keyword evidence="3" id="KW-1185">Reference proteome</keyword>
<dbReference type="Proteomes" id="UP000688137">
    <property type="component" value="Unassembled WGS sequence"/>
</dbReference>
<comment type="caution">
    <text evidence="2">The sequence shown here is derived from an EMBL/GenBank/DDBJ whole genome shotgun (WGS) entry which is preliminary data.</text>
</comment>